<proteinExistence type="predicted"/>
<name>A0A1S7QT82_9HYPH</name>
<evidence type="ECO:0000313" key="1">
    <source>
        <dbReference type="EMBL" id="CUX41374.1"/>
    </source>
</evidence>
<organism evidence="1 2">
    <name type="scientific">Agrobacterium deltaense Zutra 3/1</name>
    <dbReference type="NCBI Taxonomy" id="1183427"/>
    <lineage>
        <taxon>Bacteria</taxon>
        <taxon>Pseudomonadati</taxon>
        <taxon>Pseudomonadota</taxon>
        <taxon>Alphaproteobacteria</taxon>
        <taxon>Hyphomicrobiales</taxon>
        <taxon>Rhizobiaceae</taxon>
        <taxon>Rhizobium/Agrobacterium group</taxon>
        <taxon>Agrobacterium</taxon>
    </lineage>
</organism>
<dbReference type="AlphaFoldDB" id="A0A1S7QT82"/>
<accession>A0A1S7QT82</accession>
<protein>
    <submittedName>
        <fullName evidence="1">Uncharacterized protein</fullName>
    </submittedName>
</protein>
<dbReference type="EMBL" id="FBWG01000028">
    <property type="protein sequence ID" value="CUX41374.1"/>
    <property type="molecule type" value="Genomic_DNA"/>
</dbReference>
<dbReference type="RefSeq" id="WP_051671868.1">
    <property type="nucleotide sequence ID" value="NZ_LT009749.1"/>
</dbReference>
<gene>
    <name evidence="1" type="ORF">AGR7C_Lc100123</name>
</gene>
<evidence type="ECO:0000313" key="2">
    <source>
        <dbReference type="Proteomes" id="UP000191987"/>
    </source>
</evidence>
<sequence>MVNPYSDEERLQAMVAASYRASRSHFNHLPLRHIINPPAEMFDAKLARQMAIYVLHIDFGVPRRRLVVLLGVARWTVMQAVRVVEARRFEPLFDKAYERIAARAKDTFMEMLYEASAGQEASYG</sequence>
<dbReference type="Proteomes" id="UP000191987">
    <property type="component" value="Unassembled WGS sequence"/>
</dbReference>
<reference evidence="1 2" key="1">
    <citation type="submission" date="2016-01" db="EMBL/GenBank/DDBJ databases">
        <authorList>
            <person name="Oliw E.H."/>
        </authorList>
    </citation>
    <scope>NUCLEOTIDE SEQUENCE [LARGE SCALE GENOMIC DNA]</scope>
    <source>
        <strain evidence="1 2">Zutra 3-1</strain>
    </source>
</reference>